<organism evidence="2 3">
    <name type="scientific">Coleophoma crateriformis</name>
    <dbReference type="NCBI Taxonomy" id="565419"/>
    <lineage>
        <taxon>Eukaryota</taxon>
        <taxon>Fungi</taxon>
        <taxon>Dikarya</taxon>
        <taxon>Ascomycota</taxon>
        <taxon>Pezizomycotina</taxon>
        <taxon>Leotiomycetes</taxon>
        <taxon>Helotiales</taxon>
        <taxon>Dermateaceae</taxon>
        <taxon>Coleophoma</taxon>
    </lineage>
</organism>
<accession>A0A3D8Q5C5</accession>
<dbReference type="AlphaFoldDB" id="A0A3D8Q5C5"/>
<keyword evidence="3" id="KW-1185">Reference proteome</keyword>
<dbReference type="Proteomes" id="UP000256328">
    <property type="component" value="Unassembled WGS sequence"/>
</dbReference>
<reference evidence="2 3" key="1">
    <citation type="journal article" date="2018" name="IMA Fungus">
        <title>IMA Genome-F 9: Draft genome sequence of Annulohypoxylon stygium, Aspergillus mulundensis, Berkeleyomyces basicola (syn. Thielaviopsis basicola), Ceratocystis smalleyi, two Cercospora beticola strains, Coleophoma cylindrospora, Fusarium fracticaudum, Phialophora cf. hyalina, and Morchella septimelata.</title>
        <authorList>
            <person name="Wingfield B.D."/>
            <person name="Bills G.F."/>
            <person name="Dong Y."/>
            <person name="Huang W."/>
            <person name="Nel W.J."/>
            <person name="Swalarsk-Parry B.S."/>
            <person name="Vaghefi N."/>
            <person name="Wilken P.M."/>
            <person name="An Z."/>
            <person name="de Beer Z.W."/>
            <person name="De Vos L."/>
            <person name="Chen L."/>
            <person name="Duong T.A."/>
            <person name="Gao Y."/>
            <person name="Hammerbacher A."/>
            <person name="Kikkert J.R."/>
            <person name="Li Y."/>
            <person name="Li H."/>
            <person name="Li K."/>
            <person name="Li Q."/>
            <person name="Liu X."/>
            <person name="Ma X."/>
            <person name="Naidoo K."/>
            <person name="Pethybridge S.J."/>
            <person name="Sun J."/>
            <person name="Steenkamp E.T."/>
            <person name="van der Nest M.A."/>
            <person name="van Wyk S."/>
            <person name="Wingfield M.J."/>
            <person name="Xiong C."/>
            <person name="Yue Q."/>
            <person name="Zhang X."/>
        </authorList>
    </citation>
    <scope>NUCLEOTIDE SEQUENCE [LARGE SCALE GENOMIC DNA]</scope>
    <source>
        <strain evidence="2 3">BP5796</strain>
    </source>
</reference>
<feature type="region of interest" description="Disordered" evidence="1">
    <location>
        <begin position="17"/>
        <end position="39"/>
    </location>
</feature>
<dbReference type="OrthoDB" id="10297922at2759"/>
<feature type="region of interest" description="Disordered" evidence="1">
    <location>
        <begin position="53"/>
        <end position="72"/>
    </location>
</feature>
<evidence type="ECO:0000256" key="1">
    <source>
        <dbReference type="SAM" id="MobiDB-lite"/>
    </source>
</evidence>
<sequence>MKPQNYSLKFQNSLADNWVTPGSQHGKEPAGKAPKARNGLRAVRKLTKYQQRLAQSKVGKAPRLPKLKSQNLDKDALERELIAGDAVTQPADEKALVAERPIVNDGAVREAMGNDTPLQLRLTAKQHLDLLKKG</sequence>
<dbReference type="EMBL" id="PDLN01000024">
    <property type="protein sequence ID" value="RDW56887.1"/>
    <property type="molecule type" value="Genomic_DNA"/>
</dbReference>
<proteinExistence type="predicted"/>
<name>A0A3D8Q5C5_9HELO</name>
<evidence type="ECO:0000313" key="3">
    <source>
        <dbReference type="Proteomes" id="UP000256328"/>
    </source>
</evidence>
<gene>
    <name evidence="2" type="ORF">BP5796_12954</name>
</gene>
<protein>
    <submittedName>
        <fullName evidence="2">Uncharacterized protein</fullName>
    </submittedName>
</protein>
<evidence type="ECO:0000313" key="2">
    <source>
        <dbReference type="EMBL" id="RDW56887.1"/>
    </source>
</evidence>
<comment type="caution">
    <text evidence="2">The sequence shown here is derived from an EMBL/GenBank/DDBJ whole genome shotgun (WGS) entry which is preliminary data.</text>
</comment>